<evidence type="ECO:0000256" key="6">
    <source>
        <dbReference type="ARBA" id="ARBA00022737"/>
    </source>
</evidence>
<evidence type="ECO:0000256" key="3">
    <source>
        <dbReference type="ARBA" id="ARBA00010683"/>
    </source>
</evidence>
<dbReference type="Gene3D" id="3.30.870.10">
    <property type="entry name" value="Endonuclease Chain A"/>
    <property type="match status" value="2"/>
</dbReference>
<name>A0A835KPL0_9POAL</name>
<dbReference type="PIRSF" id="PIRSF036470">
    <property type="entry name" value="PLD_plant"/>
    <property type="match status" value="1"/>
</dbReference>
<sequence length="868" mass="96968">MGKGSAEPEAAVLLLHGDLDIRIVEAKCLPNMGIMSERMRRCFSACGGGGAGACGGARSSHAPADGLRRGRSTKTKIITSDPYVSVCLAGATVAQTRVIPNSENPRWEEHFRVEVAHAAARVEFHVKDNDVFGAQLIGVASVPVEEVAAGALVAGWFPIEGHCAGSPRPTPELQLSIRYEPIHGNPLYKDGVGAGPRYSGVPNAYFPLRGGGRVTLYQDAHVKIEIDGGRIYEHGKCWEDICHAIIQAHHLVYMVGWSIYHPVKLVREPTKPLPGGTPSTLDELLKGKVREGVRVVVLLWDDKTSHDKFLLKTVECRMASCIPMMRKLEGFSDIQVYTVYWFLVMQAPNLAFSSSRFFLISIKRVYAIHFSPIITVYTIENHAGRLLMRFFPLQVVGTLFTHHQKCVIVDSQATGNNRKITTFIGGLDLCDGRYDTPEHRLFKDLDTVFKKDFHNPTFPVSSSLQNSLGLIPMDQDSHGMIYIAKLRALLPNILTNFEQRWRKATKWKVNLKKVASWNYDTLIKLNRMSWIVSPATGEANAHVFRSIDSGSIKGFPKLVQEAESQNLVCAKNLKIDKSIHSAYVKAIRSAQRFIYIENQYFIGSSFCWPSCKNAGADNLIPIELALKIASKIKAKERFAVYIVIPIWPEGMPTTAAMQQILFWQNQGLLDAHPQDYLNFYCLGKRELADGDVLSPKTLCNDASSLHVAQKFRRFMIYVHSKGMIVDDEFVIIGSANINQRSMEGSRDTEIAMGAYQPHYKWARNTSPPRGQVYGYRMSLWAEHLSSVEECFRRPETEECVRRVNEMAEENWQKYVSPDMEETKGHLLRYPVQVGKDGQVGALPGHECFPDVGGKVLGTQSSLPNALTT</sequence>
<dbReference type="GO" id="GO:0005509">
    <property type="term" value="F:calcium ion binding"/>
    <property type="evidence" value="ECO:0007669"/>
    <property type="project" value="InterPro"/>
</dbReference>
<comment type="cofactor">
    <cofactor evidence="2 11">
        <name>Ca(2+)</name>
        <dbReference type="ChEBI" id="CHEBI:29108"/>
    </cofactor>
</comment>
<dbReference type="Pfam" id="PF00168">
    <property type="entry name" value="C2"/>
    <property type="match status" value="1"/>
</dbReference>
<keyword evidence="15" id="KW-1185">Reference proteome</keyword>
<dbReference type="EMBL" id="JACEFO010000773">
    <property type="protein sequence ID" value="KAF8757465.1"/>
    <property type="molecule type" value="Genomic_DNA"/>
</dbReference>
<dbReference type="SMART" id="SM00155">
    <property type="entry name" value="PLDc"/>
    <property type="match status" value="2"/>
</dbReference>
<evidence type="ECO:0000259" key="13">
    <source>
        <dbReference type="PROSITE" id="PS50035"/>
    </source>
</evidence>
<dbReference type="PROSITE" id="PS50004">
    <property type="entry name" value="C2"/>
    <property type="match status" value="1"/>
</dbReference>
<evidence type="ECO:0000259" key="12">
    <source>
        <dbReference type="PROSITE" id="PS50004"/>
    </source>
</evidence>
<dbReference type="Proteomes" id="UP000636709">
    <property type="component" value="Unassembled WGS sequence"/>
</dbReference>
<dbReference type="InterPro" id="IPR000008">
    <property type="entry name" value="C2_dom"/>
</dbReference>
<evidence type="ECO:0000256" key="7">
    <source>
        <dbReference type="ARBA" id="ARBA00022801"/>
    </source>
</evidence>
<comment type="catalytic activity">
    <reaction evidence="1 11">
        <text>a 1,2-diacyl-sn-glycero-3-phosphocholine + H2O = a 1,2-diacyl-sn-glycero-3-phosphate + choline + H(+)</text>
        <dbReference type="Rhea" id="RHEA:14445"/>
        <dbReference type="ChEBI" id="CHEBI:15354"/>
        <dbReference type="ChEBI" id="CHEBI:15377"/>
        <dbReference type="ChEBI" id="CHEBI:15378"/>
        <dbReference type="ChEBI" id="CHEBI:57643"/>
        <dbReference type="ChEBI" id="CHEBI:58608"/>
        <dbReference type="EC" id="3.1.4.4"/>
    </reaction>
</comment>
<keyword evidence="10" id="KW-0443">Lipid metabolism</keyword>
<dbReference type="InterPro" id="IPR011402">
    <property type="entry name" value="PLipase_D_pln"/>
</dbReference>
<dbReference type="PANTHER" id="PTHR18896">
    <property type="entry name" value="PHOSPHOLIPASE D"/>
    <property type="match status" value="1"/>
</dbReference>
<dbReference type="GO" id="GO:0005886">
    <property type="term" value="C:plasma membrane"/>
    <property type="evidence" value="ECO:0007669"/>
    <property type="project" value="TreeGrafter"/>
</dbReference>
<evidence type="ECO:0000313" key="15">
    <source>
        <dbReference type="Proteomes" id="UP000636709"/>
    </source>
</evidence>
<dbReference type="SUPFAM" id="SSF56024">
    <property type="entry name" value="Phospholipase D/nuclease"/>
    <property type="match status" value="2"/>
</dbReference>
<gene>
    <name evidence="14" type="ORF">HU200_010989</name>
</gene>
<dbReference type="OrthoDB" id="14911at2759"/>
<dbReference type="Pfam" id="PF00614">
    <property type="entry name" value="PLDc"/>
    <property type="match status" value="1"/>
</dbReference>
<evidence type="ECO:0000256" key="8">
    <source>
        <dbReference type="ARBA" id="ARBA00022837"/>
    </source>
</evidence>
<evidence type="ECO:0000313" key="14">
    <source>
        <dbReference type="EMBL" id="KAF8757465.1"/>
    </source>
</evidence>
<dbReference type="AlphaFoldDB" id="A0A835KPL0"/>
<evidence type="ECO:0000256" key="10">
    <source>
        <dbReference type="ARBA" id="ARBA00023098"/>
    </source>
</evidence>
<organism evidence="14 15">
    <name type="scientific">Digitaria exilis</name>
    <dbReference type="NCBI Taxonomy" id="1010633"/>
    <lineage>
        <taxon>Eukaryota</taxon>
        <taxon>Viridiplantae</taxon>
        <taxon>Streptophyta</taxon>
        <taxon>Embryophyta</taxon>
        <taxon>Tracheophyta</taxon>
        <taxon>Spermatophyta</taxon>
        <taxon>Magnoliopsida</taxon>
        <taxon>Liliopsida</taxon>
        <taxon>Poales</taxon>
        <taxon>Poaceae</taxon>
        <taxon>PACMAD clade</taxon>
        <taxon>Panicoideae</taxon>
        <taxon>Panicodae</taxon>
        <taxon>Paniceae</taxon>
        <taxon>Anthephorinae</taxon>
        <taxon>Digitaria</taxon>
    </lineage>
</organism>
<dbReference type="SMART" id="SM00239">
    <property type="entry name" value="C2"/>
    <property type="match status" value="1"/>
</dbReference>
<dbReference type="PROSITE" id="PS50035">
    <property type="entry name" value="PLD"/>
    <property type="match status" value="2"/>
</dbReference>
<dbReference type="InterPro" id="IPR001736">
    <property type="entry name" value="PLipase_D/transphosphatidylase"/>
</dbReference>
<protein>
    <recommendedName>
        <fullName evidence="4 11">Phospholipase D</fullName>
        <ecNumber evidence="4 11">3.1.4.4</ecNumber>
    </recommendedName>
</protein>
<dbReference type="GO" id="GO:0046470">
    <property type="term" value="P:phosphatidylcholine metabolic process"/>
    <property type="evidence" value="ECO:0007669"/>
    <property type="project" value="InterPro"/>
</dbReference>
<dbReference type="InterPro" id="IPR024632">
    <property type="entry name" value="PLipase_D_C"/>
</dbReference>
<comment type="function">
    <text evidence="11">Hydrolyzes glycerol-phospholipids at the terminal phosphodiesteric bond.</text>
</comment>
<keyword evidence="7 11" id="KW-0378">Hydrolase</keyword>
<feature type="domain" description="PLD phosphodiesterase" evidence="13">
    <location>
        <begin position="714"/>
        <end position="741"/>
    </location>
</feature>
<dbReference type="Pfam" id="PF12357">
    <property type="entry name" value="PLD_C"/>
    <property type="match status" value="1"/>
</dbReference>
<feature type="domain" description="PLD phosphodiesterase" evidence="13">
    <location>
        <begin position="398"/>
        <end position="433"/>
    </location>
</feature>
<keyword evidence="9 11" id="KW-0442">Lipid degradation</keyword>
<evidence type="ECO:0000256" key="4">
    <source>
        <dbReference type="ARBA" id="ARBA00012027"/>
    </source>
</evidence>
<comment type="caution">
    <text evidence="14">The sequence shown here is derived from an EMBL/GenBank/DDBJ whole genome shotgun (WGS) entry which is preliminary data.</text>
</comment>
<feature type="domain" description="C2" evidence="12">
    <location>
        <begin position="1"/>
        <end position="157"/>
    </location>
</feature>
<evidence type="ECO:0000256" key="11">
    <source>
        <dbReference type="PIRNR" id="PIRNR036470"/>
    </source>
</evidence>
<keyword evidence="6" id="KW-0677">Repeat</keyword>
<dbReference type="InterPro" id="IPR015679">
    <property type="entry name" value="PLipase_D_fam"/>
</dbReference>
<dbReference type="GO" id="GO:0009395">
    <property type="term" value="P:phospholipid catabolic process"/>
    <property type="evidence" value="ECO:0007669"/>
    <property type="project" value="TreeGrafter"/>
</dbReference>
<dbReference type="InterPro" id="IPR035892">
    <property type="entry name" value="C2_domain_sf"/>
</dbReference>
<dbReference type="EC" id="3.1.4.4" evidence="4 11"/>
<keyword evidence="5" id="KW-0479">Metal-binding</keyword>
<accession>A0A835KPL0</accession>
<evidence type="ECO:0000256" key="9">
    <source>
        <dbReference type="ARBA" id="ARBA00022963"/>
    </source>
</evidence>
<keyword evidence="8 11" id="KW-0106">Calcium</keyword>
<dbReference type="CDD" id="cd04015">
    <property type="entry name" value="C2_plant_PLD"/>
    <property type="match status" value="1"/>
</dbReference>
<comment type="similarity">
    <text evidence="3 11">Belongs to the phospholipase D family. C2-PLD subfamily.</text>
</comment>
<proteinExistence type="inferred from homology"/>
<reference evidence="14" key="1">
    <citation type="submission" date="2020-07" db="EMBL/GenBank/DDBJ databases">
        <title>Genome sequence and genetic diversity analysis of an under-domesticated orphan crop, white fonio (Digitaria exilis).</title>
        <authorList>
            <person name="Bennetzen J.L."/>
            <person name="Chen S."/>
            <person name="Ma X."/>
            <person name="Wang X."/>
            <person name="Yssel A.E.J."/>
            <person name="Chaluvadi S.R."/>
            <person name="Johnson M."/>
            <person name="Gangashetty P."/>
            <person name="Hamidou F."/>
            <person name="Sanogo M.D."/>
            <person name="Zwaenepoel A."/>
            <person name="Wallace J."/>
            <person name="Van De Peer Y."/>
            <person name="Van Deynze A."/>
        </authorList>
    </citation>
    <scope>NUCLEOTIDE SEQUENCE</scope>
    <source>
        <tissue evidence="14">Leaves</tissue>
    </source>
</reference>
<dbReference type="PANTHER" id="PTHR18896:SF153">
    <property type="entry name" value="PHOSPHOLIPASE D"/>
    <property type="match status" value="1"/>
</dbReference>
<dbReference type="Gene3D" id="2.60.40.150">
    <property type="entry name" value="C2 domain"/>
    <property type="match status" value="1"/>
</dbReference>
<evidence type="ECO:0000256" key="5">
    <source>
        <dbReference type="ARBA" id="ARBA00022723"/>
    </source>
</evidence>
<dbReference type="SUPFAM" id="SSF49562">
    <property type="entry name" value="C2 domain (Calcium/lipid-binding domain, CaLB)"/>
    <property type="match status" value="1"/>
</dbReference>
<evidence type="ECO:0000256" key="2">
    <source>
        <dbReference type="ARBA" id="ARBA00001913"/>
    </source>
</evidence>
<evidence type="ECO:0000256" key="1">
    <source>
        <dbReference type="ARBA" id="ARBA00000798"/>
    </source>
</evidence>
<dbReference type="GO" id="GO:0004630">
    <property type="term" value="F:phospholipase D activity"/>
    <property type="evidence" value="ECO:0007669"/>
    <property type="project" value="UniProtKB-EC"/>
</dbReference>